<keyword evidence="4" id="KW-0446">Lipid-binding</keyword>
<proteinExistence type="predicted"/>
<feature type="region of interest" description="Disordered" evidence="6">
    <location>
        <begin position="736"/>
        <end position="802"/>
    </location>
</feature>
<dbReference type="InterPro" id="IPR031468">
    <property type="entry name" value="SMP_LBD"/>
</dbReference>
<dbReference type="GO" id="GO:0016020">
    <property type="term" value="C:membrane"/>
    <property type="evidence" value="ECO:0007669"/>
    <property type="project" value="UniProtKB-SubCell"/>
</dbReference>
<sequence length="906" mass="101145">MSLLFHCLVTSALTGLENPVWVCSESSMVDSSFNSIVWRFTYQSAVGNSKTHRLHAMMLALVAGSLRRNVTDVRRETVNEHYVLKLRRKLEFEEKKQANQRRVLSDSETVRWLNRMVENIWPICMEQIASQSFILPIMPWFLEKYKPWTAMEAVFQHLYMGRNPPMLTEIRVLRQSAEDDHVVMELGMNFLSADDMSGILAVKLKKRLGLGMWAKLHVTSMHVEGKILVGVKFLREWPFLGRMRLCFVEAPYFQMTVKPIFTQGLDVTELPGIAGWLDKLLAVAFEQTLVEPNMLVVDVEKFTSAPSESSFSVDEKEPIAYAKVEVLEAADMKPSDLNGLADPYIKGELGSCKFETKIRKKTLDPKWHEEFKIPICTWESPHILSLVVRDKDHFRDDILGNCSINISNLRGGQRHDMWLPLQNIKKGRLHLAVTVVEVSGKGGDHLYDEEPLNQKDNTNSAASESAKKGSNSTELSEKALKMADEFEPINIEGQRQTGIWVHHPGSDISQTWEPRKGKSRNLDSEIRRENNGSTNSSQSGSFGPNQNDNIINDEDPEENKQNSFRGSLRKISSRFHRSSRKEDPSNEGEAVATLPDNSRAVDEDTGMLFIMEDNISGPVNVEDLKVERSLSPNSSSRKEDPSKEGEAVPTPPTNFRAPDEKDTGMLFIMEDSISGPVSVEDLKAEWSLSPNGSSRKDDPSNNGDAVLTPPTNSRAVDVKDTGMAFIVENNISGPVNVEDIKAERSLSPKNNHAESSSKGNMKDRAKNAIKQAGSSARGHIKHVLSRKRSNKSKGDPDSTLIEIGTFQGSNSFDEESLASSVHTSRVDRIPIDSTPIPSYSKEFSNSKEQDVQLDSAINIEDPLITETNLQGVKRTEDDMASNSEGHGEGLVEETSNFKLSEGNSGT</sequence>
<feature type="region of interest" description="Disordered" evidence="6">
    <location>
        <begin position="495"/>
        <end position="599"/>
    </location>
</feature>
<evidence type="ECO:0000256" key="5">
    <source>
        <dbReference type="ARBA" id="ARBA00023136"/>
    </source>
</evidence>
<evidence type="ECO:0000256" key="4">
    <source>
        <dbReference type="ARBA" id="ARBA00023121"/>
    </source>
</evidence>
<dbReference type="PROSITE" id="PS51847">
    <property type="entry name" value="SMP"/>
    <property type="match status" value="1"/>
</dbReference>
<name>A0A834ZUP1_TETSI</name>
<feature type="signal peptide" evidence="7">
    <location>
        <begin position="1"/>
        <end position="15"/>
    </location>
</feature>
<keyword evidence="11" id="KW-1185">Reference proteome</keyword>
<dbReference type="InterPro" id="IPR000008">
    <property type="entry name" value="C2_dom"/>
</dbReference>
<evidence type="ECO:0000313" key="10">
    <source>
        <dbReference type="EMBL" id="KAF8408907.1"/>
    </source>
</evidence>
<dbReference type="SUPFAM" id="SSF49562">
    <property type="entry name" value="C2 domain (Calcium/lipid-binding domain, CaLB)"/>
    <property type="match status" value="1"/>
</dbReference>
<feature type="region of interest" description="Disordered" evidence="6">
    <location>
        <begin position="828"/>
        <end position="848"/>
    </location>
</feature>
<dbReference type="CDD" id="cd21669">
    <property type="entry name" value="SMP_SF"/>
    <property type="match status" value="1"/>
</dbReference>
<dbReference type="Pfam" id="PF00168">
    <property type="entry name" value="C2"/>
    <property type="match status" value="1"/>
</dbReference>
<reference evidence="10 11" key="1">
    <citation type="submission" date="2020-04" db="EMBL/GenBank/DDBJ databases">
        <title>Plant Genome Project.</title>
        <authorList>
            <person name="Zhang R.-G."/>
        </authorList>
    </citation>
    <scope>NUCLEOTIDE SEQUENCE [LARGE SCALE GENOMIC DNA]</scope>
    <source>
        <strain evidence="10">YNK0</strain>
        <tissue evidence="10">Leaf</tissue>
    </source>
</reference>
<dbReference type="InterPro" id="IPR035892">
    <property type="entry name" value="C2_domain_sf"/>
</dbReference>
<keyword evidence="7" id="KW-0732">Signal</keyword>
<keyword evidence="5" id="KW-0472">Membrane</keyword>
<evidence type="ECO:0008006" key="12">
    <source>
        <dbReference type="Google" id="ProtNLM"/>
    </source>
</evidence>
<dbReference type="PANTHER" id="PTHR47042:SF4">
    <property type="entry name" value="OS02G0313700 PROTEIN"/>
    <property type="match status" value="1"/>
</dbReference>
<feature type="region of interest" description="Disordered" evidence="6">
    <location>
        <begin position="444"/>
        <end position="476"/>
    </location>
</feature>
<dbReference type="SMART" id="SM00239">
    <property type="entry name" value="C2"/>
    <property type="match status" value="1"/>
</dbReference>
<evidence type="ECO:0000256" key="6">
    <source>
        <dbReference type="SAM" id="MobiDB-lite"/>
    </source>
</evidence>
<feature type="compositionally biased region" description="Low complexity" evidence="6">
    <location>
        <begin position="531"/>
        <end position="543"/>
    </location>
</feature>
<evidence type="ECO:0000259" key="9">
    <source>
        <dbReference type="PROSITE" id="PS51847"/>
    </source>
</evidence>
<evidence type="ECO:0000313" key="11">
    <source>
        <dbReference type="Proteomes" id="UP000655225"/>
    </source>
</evidence>
<feature type="domain" description="SMP-LTD" evidence="9">
    <location>
        <begin position="106"/>
        <end position="300"/>
    </location>
</feature>
<feature type="region of interest" description="Disordered" evidence="6">
    <location>
        <begin position="621"/>
        <end position="664"/>
    </location>
</feature>
<feature type="region of interest" description="Disordered" evidence="6">
    <location>
        <begin position="868"/>
        <end position="906"/>
    </location>
</feature>
<comment type="subcellular location">
    <subcellularLocation>
        <location evidence="1">Membrane</location>
    </subcellularLocation>
</comment>
<dbReference type="InterPro" id="IPR052847">
    <property type="entry name" value="Ext_Synaptotagmin/KAHRP-like"/>
</dbReference>
<dbReference type="GO" id="GO:0006869">
    <property type="term" value="P:lipid transport"/>
    <property type="evidence" value="ECO:0007669"/>
    <property type="project" value="UniProtKB-KW"/>
</dbReference>
<dbReference type="GO" id="GO:0008289">
    <property type="term" value="F:lipid binding"/>
    <property type="evidence" value="ECO:0007669"/>
    <property type="project" value="UniProtKB-KW"/>
</dbReference>
<feature type="compositionally biased region" description="Polar residues" evidence="6">
    <location>
        <begin position="454"/>
        <end position="474"/>
    </location>
</feature>
<dbReference type="PANTHER" id="PTHR47042">
    <property type="entry name" value="C2 DOMAIN-CONTAINING PROTEIN-LIKE"/>
    <property type="match status" value="1"/>
</dbReference>
<evidence type="ECO:0000256" key="1">
    <source>
        <dbReference type="ARBA" id="ARBA00004370"/>
    </source>
</evidence>
<feature type="compositionally biased region" description="Basic residues" evidence="6">
    <location>
        <begin position="778"/>
        <end position="791"/>
    </location>
</feature>
<keyword evidence="2" id="KW-0813">Transport</keyword>
<evidence type="ECO:0000256" key="2">
    <source>
        <dbReference type="ARBA" id="ARBA00022448"/>
    </source>
</evidence>
<gene>
    <name evidence="10" type="ORF">HHK36_004977</name>
</gene>
<dbReference type="Pfam" id="PF25669">
    <property type="entry name" value="SMP_MUG190-like"/>
    <property type="match status" value="1"/>
</dbReference>
<organism evidence="10 11">
    <name type="scientific">Tetracentron sinense</name>
    <name type="common">Spur-leaf</name>
    <dbReference type="NCBI Taxonomy" id="13715"/>
    <lineage>
        <taxon>Eukaryota</taxon>
        <taxon>Viridiplantae</taxon>
        <taxon>Streptophyta</taxon>
        <taxon>Embryophyta</taxon>
        <taxon>Tracheophyta</taxon>
        <taxon>Spermatophyta</taxon>
        <taxon>Magnoliopsida</taxon>
        <taxon>Trochodendrales</taxon>
        <taxon>Trochodendraceae</taxon>
        <taxon>Tetracentron</taxon>
    </lineage>
</organism>
<feature type="region of interest" description="Disordered" evidence="6">
    <location>
        <begin position="685"/>
        <end position="715"/>
    </location>
</feature>
<protein>
    <recommendedName>
        <fullName evidence="12">C2 domain-containing protein</fullName>
    </recommendedName>
</protein>
<dbReference type="EMBL" id="JABCRI010000003">
    <property type="protein sequence ID" value="KAF8408907.1"/>
    <property type="molecule type" value="Genomic_DNA"/>
</dbReference>
<feature type="compositionally biased region" description="Polar residues" evidence="6">
    <location>
        <begin position="747"/>
        <end position="759"/>
    </location>
</feature>
<dbReference type="Gene3D" id="2.60.40.150">
    <property type="entry name" value="C2 domain"/>
    <property type="match status" value="1"/>
</dbReference>
<feature type="domain" description="C2" evidence="8">
    <location>
        <begin position="305"/>
        <end position="419"/>
    </location>
</feature>
<feature type="compositionally biased region" description="Basic and acidic residues" evidence="6">
    <location>
        <begin position="513"/>
        <end position="530"/>
    </location>
</feature>
<keyword evidence="3" id="KW-0445">Lipid transport</keyword>
<accession>A0A834ZUP1</accession>
<evidence type="ECO:0000259" key="8">
    <source>
        <dbReference type="PROSITE" id="PS50004"/>
    </source>
</evidence>
<feature type="compositionally biased region" description="Polar residues" evidence="6">
    <location>
        <begin position="893"/>
        <end position="906"/>
    </location>
</feature>
<comment type="caution">
    <text evidence="10">The sequence shown here is derived from an EMBL/GenBank/DDBJ whole genome shotgun (WGS) entry which is preliminary data.</text>
</comment>
<dbReference type="CDD" id="cd00030">
    <property type="entry name" value="C2"/>
    <property type="match status" value="1"/>
</dbReference>
<feature type="compositionally biased region" description="Basic residues" evidence="6">
    <location>
        <begin position="567"/>
        <end position="579"/>
    </location>
</feature>
<dbReference type="Proteomes" id="UP000655225">
    <property type="component" value="Unassembled WGS sequence"/>
</dbReference>
<dbReference type="PROSITE" id="PS50004">
    <property type="entry name" value="C2"/>
    <property type="match status" value="1"/>
</dbReference>
<evidence type="ECO:0000256" key="3">
    <source>
        <dbReference type="ARBA" id="ARBA00023055"/>
    </source>
</evidence>
<feature type="chain" id="PRO_5032320292" description="C2 domain-containing protein" evidence="7">
    <location>
        <begin position="16"/>
        <end position="906"/>
    </location>
</feature>
<dbReference type="OrthoDB" id="270970at2759"/>
<feature type="compositionally biased region" description="Basic and acidic residues" evidence="6">
    <location>
        <begin position="636"/>
        <end position="646"/>
    </location>
</feature>
<evidence type="ECO:0000256" key="7">
    <source>
        <dbReference type="SAM" id="SignalP"/>
    </source>
</evidence>
<dbReference type="AlphaFoldDB" id="A0A834ZUP1"/>